<dbReference type="Proteomes" id="UP000199062">
    <property type="component" value="Unassembled WGS sequence"/>
</dbReference>
<dbReference type="AlphaFoldDB" id="A0A1I6L515"/>
<organism evidence="1 2">
    <name type="scientific">Halomicrobium zhouii</name>
    <dbReference type="NCBI Taxonomy" id="767519"/>
    <lineage>
        <taxon>Archaea</taxon>
        <taxon>Methanobacteriati</taxon>
        <taxon>Methanobacteriota</taxon>
        <taxon>Stenosarchaea group</taxon>
        <taxon>Halobacteria</taxon>
        <taxon>Halobacteriales</taxon>
        <taxon>Haloarculaceae</taxon>
        <taxon>Halomicrobium</taxon>
    </lineage>
</organism>
<accession>A0A1I6L515</accession>
<evidence type="ECO:0000313" key="2">
    <source>
        <dbReference type="Proteomes" id="UP000199062"/>
    </source>
</evidence>
<dbReference type="RefSeq" id="WP_089816374.1">
    <property type="nucleotide sequence ID" value="NZ_FOZK01000002.1"/>
</dbReference>
<reference evidence="1 2" key="1">
    <citation type="submission" date="2016-10" db="EMBL/GenBank/DDBJ databases">
        <authorList>
            <person name="de Groot N.N."/>
        </authorList>
    </citation>
    <scope>NUCLEOTIDE SEQUENCE [LARGE SCALE GENOMIC DNA]</scope>
    <source>
        <strain evidence="1 2">CGMCC 1.10457</strain>
    </source>
</reference>
<sequence length="142" mass="15533">MADRLPSDHDAVETHRATVSQVGRMGRPQVAVPDSVAVDEGEVFRVVLDGEEYHGRVETTLDGDRVIRRAADNARLVREGEGENRLAEWFDGVDVAFGDSVHFDVVTGGHKYGLRSPGERVVYTATDGLDSSLADIARNLEE</sequence>
<proteinExistence type="predicted"/>
<dbReference type="EMBL" id="FOZK01000002">
    <property type="protein sequence ID" value="SFR98368.1"/>
    <property type="molecule type" value="Genomic_DNA"/>
</dbReference>
<keyword evidence="2" id="KW-1185">Reference proteome</keyword>
<evidence type="ECO:0000313" key="1">
    <source>
        <dbReference type="EMBL" id="SFR98368.1"/>
    </source>
</evidence>
<name>A0A1I6L515_9EURY</name>
<dbReference type="Pfam" id="PF23424">
    <property type="entry name" value="DUF7112"/>
    <property type="match status" value="1"/>
</dbReference>
<protein>
    <submittedName>
        <fullName evidence="1">Uncharacterized protein</fullName>
    </submittedName>
</protein>
<dbReference type="InterPro" id="IPR055536">
    <property type="entry name" value="DUF7112"/>
</dbReference>
<gene>
    <name evidence="1" type="ORF">SAMN05216559_2020</name>
</gene>
<dbReference type="STRING" id="767519.SAMN05216559_2020"/>
<dbReference type="OrthoDB" id="198318at2157"/>